<dbReference type="AlphaFoldDB" id="A0A8X6PSD5"/>
<accession>A0A8X6PSD5</accession>
<dbReference type="EMBL" id="BMAW01119744">
    <property type="protein sequence ID" value="GFT86222.1"/>
    <property type="molecule type" value="Genomic_DNA"/>
</dbReference>
<sequence>MLLDLPLRFHFRECLPNIERHDVRPEESAKESNMDDHGNGETYLEWRIIAYDEIQDEHEEGGKQTGRHRDQVLAVYIAEFW</sequence>
<dbReference type="Proteomes" id="UP000887013">
    <property type="component" value="Unassembled WGS sequence"/>
</dbReference>
<protein>
    <submittedName>
        <fullName evidence="1">Uncharacterized protein</fullName>
    </submittedName>
</protein>
<gene>
    <name evidence="1" type="ORF">NPIL_539931</name>
</gene>
<organism evidence="1 2">
    <name type="scientific">Nephila pilipes</name>
    <name type="common">Giant wood spider</name>
    <name type="synonym">Nephila maculata</name>
    <dbReference type="NCBI Taxonomy" id="299642"/>
    <lineage>
        <taxon>Eukaryota</taxon>
        <taxon>Metazoa</taxon>
        <taxon>Ecdysozoa</taxon>
        <taxon>Arthropoda</taxon>
        <taxon>Chelicerata</taxon>
        <taxon>Arachnida</taxon>
        <taxon>Araneae</taxon>
        <taxon>Araneomorphae</taxon>
        <taxon>Entelegynae</taxon>
        <taxon>Araneoidea</taxon>
        <taxon>Nephilidae</taxon>
        <taxon>Nephila</taxon>
    </lineage>
</organism>
<name>A0A8X6PSD5_NEPPI</name>
<keyword evidence="2" id="KW-1185">Reference proteome</keyword>
<comment type="caution">
    <text evidence="1">The sequence shown here is derived from an EMBL/GenBank/DDBJ whole genome shotgun (WGS) entry which is preliminary data.</text>
</comment>
<proteinExistence type="predicted"/>
<evidence type="ECO:0000313" key="2">
    <source>
        <dbReference type="Proteomes" id="UP000887013"/>
    </source>
</evidence>
<reference evidence="1" key="1">
    <citation type="submission" date="2020-08" db="EMBL/GenBank/DDBJ databases">
        <title>Multicomponent nature underlies the extraordinary mechanical properties of spider dragline silk.</title>
        <authorList>
            <person name="Kono N."/>
            <person name="Nakamura H."/>
            <person name="Mori M."/>
            <person name="Yoshida Y."/>
            <person name="Ohtoshi R."/>
            <person name="Malay A.D."/>
            <person name="Moran D.A.P."/>
            <person name="Tomita M."/>
            <person name="Numata K."/>
            <person name="Arakawa K."/>
        </authorList>
    </citation>
    <scope>NUCLEOTIDE SEQUENCE</scope>
</reference>
<evidence type="ECO:0000313" key="1">
    <source>
        <dbReference type="EMBL" id="GFT86222.1"/>
    </source>
</evidence>